<dbReference type="Gene3D" id="3.10.450.50">
    <property type="match status" value="1"/>
</dbReference>
<dbReference type="AlphaFoldDB" id="A0A9R1CRS1"/>
<dbReference type="Proteomes" id="UP001139494">
    <property type="component" value="Unassembled WGS sequence"/>
</dbReference>
<dbReference type="EMBL" id="JAHLKM010000016">
    <property type="protein sequence ID" value="MCQ4334043.1"/>
    <property type="molecule type" value="Genomic_DNA"/>
</dbReference>
<name>A0A9R1CRS1_9EURY</name>
<accession>A0A9R1CRS1</accession>
<protein>
    <submittedName>
        <fullName evidence="2">Nuclear transport factor 2 family protein</fullName>
    </submittedName>
</protein>
<organism evidence="2 3">
    <name type="scientific">Natronomonas aquatica</name>
    <dbReference type="NCBI Taxonomy" id="2841590"/>
    <lineage>
        <taxon>Archaea</taxon>
        <taxon>Methanobacteriati</taxon>
        <taxon>Methanobacteriota</taxon>
        <taxon>Stenosarchaea group</taxon>
        <taxon>Halobacteria</taxon>
        <taxon>Halobacteriales</taxon>
        <taxon>Natronomonadaceae</taxon>
        <taxon>Natronomonas</taxon>
    </lineage>
</organism>
<comment type="caution">
    <text evidence="2">The sequence shown here is derived from an EMBL/GenBank/DDBJ whole genome shotgun (WGS) entry which is preliminary data.</text>
</comment>
<reference evidence="2" key="1">
    <citation type="journal article" date="2023" name="Front. Microbiol.">
        <title>Genomic-based phylogenetic and metabolic analyses of the genus Natronomonas, and description of Natronomonas aquatica sp. nov.</title>
        <authorList>
            <person name="Garcia-Roldan A."/>
            <person name="Duran-Viseras A."/>
            <person name="de la Haba R.R."/>
            <person name="Corral P."/>
            <person name="Sanchez-Porro C."/>
            <person name="Ventosa A."/>
        </authorList>
    </citation>
    <scope>NUCLEOTIDE SEQUENCE</scope>
    <source>
        <strain evidence="2">F2-12</strain>
    </source>
</reference>
<evidence type="ECO:0000313" key="3">
    <source>
        <dbReference type="Proteomes" id="UP001139494"/>
    </source>
</evidence>
<dbReference type="SUPFAM" id="SSF54427">
    <property type="entry name" value="NTF2-like"/>
    <property type="match status" value="1"/>
</dbReference>
<dbReference type="RefSeq" id="WP_256030077.1">
    <property type="nucleotide sequence ID" value="NZ_JAHLKM010000016.1"/>
</dbReference>
<evidence type="ECO:0000259" key="1">
    <source>
        <dbReference type="Pfam" id="PF12680"/>
    </source>
</evidence>
<gene>
    <name evidence="2" type="ORF">KM295_11250</name>
</gene>
<keyword evidence="3" id="KW-1185">Reference proteome</keyword>
<sequence>MDGVTLVREYYRSVDEDEYAALTDVLASGFVHRRPDRTIEGREEFIAFMRGSRPERDTEHELEAIYTERDGGRIAAEGQLRHADGSEWFGFVDSFRIRRGKIRSIRTYTDASPA</sequence>
<dbReference type="Pfam" id="PF12680">
    <property type="entry name" value="SnoaL_2"/>
    <property type="match status" value="1"/>
</dbReference>
<feature type="domain" description="SnoaL-like" evidence="1">
    <location>
        <begin position="7"/>
        <end position="104"/>
    </location>
</feature>
<proteinExistence type="predicted"/>
<dbReference type="InterPro" id="IPR037401">
    <property type="entry name" value="SnoaL-like"/>
</dbReference>
<dbReference type="InterPro" id="IPR032710">
    <property type="entry name" value="NTF2-like_dom_sf"/>
</dbReference>
<evidence type="ECO:0000313" key="2">
    <source>
        <dbReference type="EMBL" id="MCQ4334043.1"/>
    </source>
</evidence>